<keyword evidence="5" id="KW-0378">Hydrolase</keyword>
<dbReference type="RefSeq" id="WP_146288550.1">
    <property type="nucleotide sequence ID" value="NZ_CP042304.1"/>
</dbReference>
<accession>A0A5B8LNV3</accession>
<name>A0A5B8LNV3_9HYPH</name>
<keyword evidence="7" id="KW-0326">Glycosidase</keyword>
<evidence type="ECO:0000256" key="6">
    <source>
        <dbReference type="ARBA" id="ARBA00023277"/>
    </source>
</evidence>
<dbReference type="SUPFAM" id="SSF51445">
    <property type="entry name" value="(Trans)glycosidases"/>
    <property type="match status" value="1"/>
</dbReference>
<comment type="similarity">
    <text evidence="2">Belongs to the glycosyl hydrolase 51 family.</text>
</comment>
<reference evidence="9 10" key="1">
    <citation type="submission" date="2019-07" db="EMBL/GenBank/DDBJ databases">
        <title>Full genome sequence of Devosia sp. Gsoil 520.</title>
        <authorList>
            <person name="Im W.-T."/>
        </authorList>
    </citation>
    <scope>NUCLEOTIDE SEQUENCE [LARGE SCALE GENOMIC DNA]</scope>
    <source>
        <strain evidence="9 10">Gsoil 520</strain>
    </source>
</reference>
<dbReference type="SMART" id="SM00813">
    <property type="entry name" value="Alpha-L-AF_C"/>
    <property type="match status" value="1"/>
</dbReference>
<dbReference type="KEGG" id="dea:FPZ08_02655"/>
<dbReference type="InterPro" id="IPR017853">
    <property type="entry name" value="GH"/>
</dbReference>
<dbReference type="Gene3D" id="2.60.40.1180">
    <property type="entry name" value="Golgi alpha-mannosidase II"/>
    <property type="match status" value="1"/>
</dbReference>
<evidence type="ECO:0000313" key="9">
    <source>
        <dbReference type="EMBL" id="QDZ09741.1"/>
    </source>
</evidence>
<proteinExistence type="inferred from homology"/>
<evidence type="ECO:0000256" key="1">
    <source>
        <dbReference type="ARBA" id="ARBA00001462"/>
    </source>
</evidence>
<comment type="subunit">
    <text evidence="3">Homohexamer; trimer of dimers.</text>
</comment>
<dbReference type="PANTHER" id="PTHR43576:SF3">
    <property type="entry name" value="ALPHA-L-ARABINOFURANOSIDASE C"/>
    <property type="match status" value="1"/>
</dbReference>
<evidence type="ECO:0000256" key="2">
    <source>
        <dbReference type="ARBA" id="ARBA00007186"/>
    </source>
</evidence>
<dbReference type="Pfam" id="PF22848">
    <property type="entry name" value="ASD1_dom"/>
    <property type="match status" value="1"/>
</dbReference>
<dbReference type="GO" id="GO:0000272">
    <property type="term" value="P:polysaccharide catabolic process"/>
    <property type="evidence" value="ECO:0007669"/>
    <property type="project" value="TreeGrafter"/>
</dbReference>
<keyword evidence="10" id="KW-1185">Reference proteome</keyword>
<evidence type="ECO:0000259" key="8">
    <source>
        <dbReference type="SMART" id="SM00813"/>
    </source>
</evidence>
<dbReference type="AlphaFoldDB" id="A0A5B8LNV3"/>
<protein>
    <recommendedName>
        <fullName evidence="4">non-reducing end alpha-L-arabinofuranosidase</fullName>
        <ecNumber evidence="4">3.2.1.55</ecNumber>
    </recommendedName>
</protein>
<evidence type="ECO:0000256" key="3">
    <source>
        <dbReference type="ARBA" id="ARBA00011165"/>
    </source>
</evidence>
<comment type="catalytic activity">
    <reaction evidence="1">
        <text>Hydrolysis of terminal non-reducing alpha-L-arabinofuranoside residues in alpha-L-arabinosides.</text>
        <dbReference type="EC" id="3.2.1.55"/>
    </reaction>
</comment>
<dbReference type="InterPro" id="IPR013780">
    <property type="entry name" value="Glyco_hydro_b"/>
</dbReference>
<dbReference type="EMBL" id="CP042304">
    <property type="protein sequence ID" value="QDZ09741.1"/>
    <property type="molecule type" value="Genomic_DNA"/>
</dbReference>
<dbReference type="EC" id="3.2.1.55" evidence="4"/>
<feature type="domain" description="Alpha-L-arabinofuranosidase C-terminal" evidence="8">
    <location>
        <begin position="290"/>
        <end position="495"/>
    </location>
</feature>
<dbReference type="PANTHER" id="PTHR43576">
    <property type="entry name" value="ALPHA-L-ARABINOFURANOSIDASE C-RELATED"/>
    <property type="match status" value="1"/>
</dbReference>
<evidence type="ECO:0000256" key="5">
    <source>
        <dbReference type="ARBA" id="ARBA00022801"/>
    </source>
</evidence>
<keyword evidence="6" id="KW-0119">Carbohydrate metabolism</keyword>
<dbReference type="Proteomes" id="UP000315364">
    <property type="component" value="Chromosome"/>
</dbReference>
<organism evidence="9 10">
    <name type="scientific">Devosia ginsengisoli</name>
    <dbReference type="NCBI Taxonomy" id="400770"/>
    <lineage>
        <taxon>Bacteria</taxon>
        <taxon>Pseudomonadati</taxon>
        <taxon>Pseudomonadota</taxon>
        <taxon>Alphaproteobacteria</taxon>
        <taxon>Hyphomicrobiales</taxon>
        <taxon>Devosiaceae</taxon>
        <taxon>Devosia</taxon>
    </lineage>
</organism>
<evidence type="ECO:0000256" key="4">
    <source>
        <dbReference type="ARBA" id="ARBA00012670"/>
    </source>
</evidence>
<dbReference type="Gene3D" id="3.20.20.80">
    <property type="entry name" value="Glycosidases"/>
    <property type="match status" value="1"/>
</dbReference>
<dbReference type="SUPFAM" id="SSF51011">
    <property type="entry name" value="Glycosyl hydrolase domain"/>
    <property type="match status" value="1"/>
</dbReference>
<evidence type="ECO:0000256" key="7">
    <source>
        <dbReference type="ARBA" id="ARBA00023295"/>
    </source>
</evidence>
<gene>
    <name evidence="9" type="ORF">FPZ08_02655</name>
</gene>
<dbReference type="GO" id="GO:0046556">
    <property type="term" value="F:alpha-L-arabinofuranosidase activity"/>
    <property type="evidence" value="ECO:0007669"/>
    <property type="project" value="UniProtKB-EC"/>
</dbReference>
<dbReference type="GO" id="GO:0046373">
    <property type="term" value="P:L-arabinose metabolic process"/>
    <property type="evidence" value="ECO:0007669"/>
    <property type="project" value="InterPro"/>
</dbReference>
<dbReference type="InterPro" id="IPR055235">
    <property type="entry name" value="ASD1_cat"/>
</dbReference>
<dbReference type="Pfam" id="PF06964">
    <property type="entry name" value="Alpha-L-AF_C"/>
    <property type="match status" value="1"/>
</dbReference>
<dbReference type="InterPro" id="IPR010720">
    <property type="entry name" value="Alpha-L-AF_C"/>
</dbReference>
<dbReference type="OrthoDB" id="9758333at2"/>
<evidence type="ECO:0000313" key="10">
    <source>
        <dbReference type="Proteomes" id="UP000315364"/>
    </source>
</evidence>
<sequence>MKASVVAHKDFTVSKIDDRVYGAFLEHLGRAIYEGIYEPDHPSADKDGMRGDVAKLVKDLNIPVVRYPGGNFVSAYNWEDGIGPRDKRPTRLDLAWHTSESNAVGVHEFADWCATVGTEMMLAVNLGSRGVDEARNFLEYVNHPGGSYWSDLRIKNGRKAPWNVRMWCLGNEMDGPWQVGHKDAAEYGKLAANTARAMRMFDSKLELIVCGSSNSDMASYPDWERIVLEHTYDHVDHISLHMYFANREKNTANYLALNHKLDRYIETVASTILQVKAKRKSRRDVYISFDEWNVWYHSNKQDRAILDGNGGWPHAPGLLEDIYNFEDVLMVGLILNTFIRRSDVVKIACIAQLVNVIAPIMTEKGGPAWAQTIYYPYYFASIHGRGTALNLIVNSPGYDSVHQDNTPYVDVSGVHNEEEGVLSFFLVNRHGTEAADVEVSLQGFAEGQVIDHQVMVHDNLEAVNTARNQTEVAPRKGSGAKAEGGVLSVRLPAYSYQMVRVRVG</sequence>